<evidence type="ECO:0000313" key="3">
    <source>
        <dbReference type="Proteomes" id="UP000186308"/>
    </source>
</evidence>
<dbReference type="AlphaFoldDB" id="A0A8G2CNS1"/>
<comment type="caution">
    <text evidence="2">The sequence shown here is derived from an EMBL/GenBank/DDBJ whole genome shotgun (WGS) entry which is preliminary data.</text>
</comment>
<keyword evidence="1" id="KW-0732">Signal</keyword>
<protein>
    <recommendedName>
        <fullName evidence="4">MetA-pathway of phenol degradation</fullName>
    </recommendedName>
</protein>
<proteinExistence type="predicted"/>
<accession>A0A8G2CNS1</accession>
<keyword evidence="3" id="KW-1185">Reference proteome</keyword>
<reference evidence="2 3" key="1">
    <citation type="submission" date="2017-01" db="EMBL/GenBank/DDBJ databases">
        <authorList>
            <person name="Varghese N."/>
            <person name="Submissions S."/>
        </authorList>
    </citation>
    <scope>NUCLEOTIDE SEQUENCE [LARGE SCALE GENOMIC DNA]</scope>
    <source>
        <strain evidence="2 3">ATCC 35905</strain>
    </source>
</reference>
<evidence type="ECO:0008006" key="4">
    <source>
        <dbReference type="Google" id="ProtNLM"/>
    </source>
</evidence>
<organism evidence="2 3">
    <name type="scientific">Acidiphilium rubrum</name>
    <dbReference type="NCBI Taxonomy" id="526"/>
    <lineage>
        <taxon>Bacteria</taxon>
        <taxon>Pseudomonadati</taxon>
        <taxon>Pseudomonadota</taxon>
        <taxon>Alphaproteobacteria</taxon>
        <taxon>Acetobacterales</taxon>
        <taxon>Acidocellaceae</taxon>
        <taxon>Acidiphilium</taxon>
    </lineage>
</organism>
<dbReference type="RefSeq" id="WP_051657623.1">
    <property type="nucleotide sequence ID" value="NZ_FTNE01000039.1"/>
</dbReference>
<gene>
    <name evidence="2" type="ORF">SAMN05421828_13912</name>
</gene>
<dbReference type="OrthoDB" id="7469591at2"/>
<evidence type="ECO:0000256" key="1">
    <source>
        <dbReference type="SAM" id="SignalP"/>
    </source>
</evidence>
<dbReference type="EMBL" id="FTNE01000039">
    <property type="protein sequence ID" value="SIR49127.1"/>
    <property type="molecule type" value="Genomic_DNA"/>
</dbReference>
<evidence type="ECO:0000313" key="2">
    <source>
        <dbReference type="EMBL" id="SIR49127.1"/>
    </source>
</evidence>
<name>A0A8G2CNS1_ACIRU</name>
<feature type="signal peptide" evidence="1">
    <location>
        <begin position="1"/>
        <end position="20"/>
    </location>
</feature>
<dbReference type="Proteomes" id="UP000186308">
    <property type="component" value="Unassembled WGS sequence"/>
</dbReference>
<feature type="chain" id="PRO_5034082728" description="MetA-pathway of phenol degradation" evidence="1">
    <location>
        <begin position="21"/>
        <end position="257"/>
    </location>
</feature>
<sequence>MVWRAHILLVLGLATSAAGAVAQAAAPGPFRISLEPSYFAGRFGTAHGFRIYDLPLAIIYRKDRLRVRVEIPYVAVAGAGLLSGGTVLRGGRGTALRSGVGDVWVSAQYRVVTAQSWRPAIKPLIKIKIPLASRTRGLGTGQVDAELGSRFDWRIGTRIFPYAEIGYRINGRTHGLRLRNAVTYQLGTSIALAHEQYVTAVFIGHSAFQYRVGPTDSIVAAYNITLNPIWGLEAYVDRGLTANSPSVGLGFGVTAGF</sequence>